<dbReference type="PANTHER" id="PTHR23517">
    <property type="entry name" value="RESISTANCE PROTEIN MDTM, PUTATIVE-RELATED-RELATED"/>
    <property type="match status" value="1"/>
</dbReference>
<dbReference type="Gene3D" id="1.20.1250.20">
    <property type="entry name" value="MFS general substrate transporter like domains"/>
    <property type="match status" value="2"/>
</dbReference>
<dbReference type="PROSITE" id="PS50850">
    <property type="entry name" value="MFS"/>
    <property type="match status" value="1"/>
</dbReference>
<evidence type="ECO:0000256" key="2">
    <source>
        <dbReference type="ARBA" id="ARBA00022448"/>
    </source>
</evidence>
<evidence type="ECO:0000256" key="3">
    <source>
        <dbReference type="ARBA" id="ARBA00022475"/>
    </source>
</evidence>
<keyword evidence="4 7" id="KW-0812">Transmembrane</keyword>
<keyword evidence="5 7" id="KW-1133">Transmembrane helix</keyword>
<dbReference type="Pfam" id="PF07690">
    <property type="entry name" value="MFS_1"/>
    <property type="match status" value="2"/>
</dbReference>
<feature type="domain" description="Major facilitator superfamily (MFS) profile" evidence="8">
    <location>
        <begin position="16"/>
        <end position="419"/>
    </location>
</feature>
<feature type="transmembrane region" description="Helical" evidence="7">
    <location>
        <begin position="278"/>
        <end position="296"/>
    </location>
</feature>
<name>A0ABQ4M784_9BACL</name>
<feature type="transmembrane region" description="Helical" evidence="7">
    <location>
        <begin position="308"/>
        <end position="326"/>
    </location>
</feature>
<dbReference type="Proteomes" id="UP000679992">
    <property type="component" value="Unassembled WGS sequence"/>
</dbReference>
<keyword evidence="3" id="KW-1003">Cell membrane</keyword>
<dbReference type="SUPFAM" id="SSF103473">
    <property type="entry name" value="MFS general substrate transporter"/>
    <property type="match status" value="1"/>
</dbReference>
<dbReference type="CDD" id="cd17325">
    <property type="entry name" value="MFS_MdtG_SLC18_like"/>
    <property type="match status" value="1"/>
</dbReference>
<evidence type="ECO:0000256" key="4">
    <source>
        <dbReference type="ARBA" id="ARBA00022692"/>
    </source>
</evidence>
<comment type="subcellular location">
    <subcellularLocation>
        <location evidence="1">Cell membrane</location>
        <topology evidence="1">Multi-pass membrane protein</topology>
    </subcellularLocation>
</comment>
<keyword evidence="10" id="KW-1185">Reference proteome</keyword>
<feature type="transmembrane region" description="Helical" evidence="7">
    <location>
        <begin position="332"/>
        <end position="354"/>
    </location>
</feature>
<evidence type="ECO:0000259" key="8">
    <source>
        <dbReference type="PROSITE" id="PS50850"/>
    </source>
</evidence>
<dbReference type="InterPro" id="IPR020846">
    <property type="entry name" value="MFS_dom"/>
</dbReference>
<feature type="transmembrane region" description="Helical" evidence="7">
    <location>
        <begin position="80"/>
        <end position="101"/>
    </location>
</feature>
<gene>
    <name evidence="9" type="ORF">J42TS3_08910</name>
</gene>
<feature type="transmembrane region" description="Helical" evidence="7">
    <location>
        <begin position="366"/>
        <end position="384"/>
    </location>
</feature>
<keyword evidence="6 7" id="KW-0472">Membrane</keyword>
<evidence type="ECO:0000256" key="6">
    <source>
        <dbReference type="ARBA" id="ARBA00023136"/>
    </source>
</evidence>
<feature type="transmembrane region" description="Helical" evidence="7">
    <location>
        <begin position="145"/>
        <end position="166"/>
    </location>
</feature>
<evidence type="ECO:0000256" key="1">
    <source>
        <dbReference type="ARBA" id="ARBA00004651"/>
    </source>
</evidence>
<accession>A0ABQ4M784</accession>
<sequence length="428" mass="45899">MELATKFVNKKLLTPTFVSLWIIMFLVEFVKGALIVAILPVYMGDVLQLSAFAIGLSFSCQYIGDNLFRSPAGWLIERIGFRLTMTIGLCITLGAVFIITVMKTMGFIVLGCALLGIGTAPLWPCVLMGITAVTEENKNFGTAMGVIQISSLGGTGLGPVIINFLVSVSYTVVFWVLLSCMGLVVLVSLFLPRHAGNRNTGTGTETVADTSATAALWQGGAARIWQNIKETHRHIRTHLKVSPLLYPALFLQSFAVGLLTPVITLFVRSELGLSPEAFSLMLISGGGVTVLGLIPVGKLVDRYGTRRFLNAGFALAAVSVGLFAFIRPLPVVWTLVMLIGVSYALILPTWDTMISHLLPEGEKGTVWGLFLTIQGTGMIVGPIASGKMWDALGAPAPFVASSISMALLFFLHLYLSRKQPASAGVSTR</sequence>
<comment type="caution">
    <text evidence="9">The sequence shown here is derived from an EMBL/GenBank/DDBJ whole genome shotgun (WGS) entry which is preliminary data.</text>
</comment>
<feature type="transmembrane region" description="Helical" evidence="7">
    <location>
        <begin position="107"/>
        <end position="133"/>
    </location>
</feature>
<organism evidence="9 10">
    <name type="scientific">Paenibacillus vini</name>
    <dbReference type="NCBI Taxonomy" id="1476024"/>
    <lineage>
        <taxon>Bacteria</taxon>
        <taxon>Bacillati</taxon>
        <taxon>Bacillota</taxon>
        <taxon>Bacilli</taxon>
        <taxon>Bacillales</taxon>
        <taxon>Paenibacillaceae</taxon>
        <taxon>Paenibacillus</taxon>
    </lineage>
</organism>
<proteinExistence type="predicted"/>
<dbReference type="InterPro" id="IPR050171">
    <property type="entry name" value="MFS_Transporters"/>
</dbReference>
<evidence type="ECO:0000256" key="5">
    <source>
        <dbReference type="ARBA" id="ARBA00022989"/>
    </source>
</evidence>
<feature type="transmembrane region" description="Helical" evidence="7">
    <location>
        <begin position="12"/>
        <end position="43"/>
    </location>
</feature>
<feature type="transmembrane region" description="Helical" evidence="7">
    <location>
        <begin position="396"/>
        <end position="415"/>
    </location>
</feature>
<dbReference type="InterPro" id="IPR011701">
    <property type="entry name" value="MFS"/>
</dbReference>
<evidence type="ECO:0000313" key="9">
    <source>
        <dbReference type="EMBL" id="GIP51856.1"/>
    </source>
</evidence>
<evidence type="ECO:0000313" key="10">
    <source>
        <dbReference type="Proteomes" id="UP000679992"/>
    </source>
</evidence>
<feature type="transmembrane region" description="Helical" evidence="7">
    <location>
        <begin position="172"/>
        <end position="191"/>
    </location>
</feature>
<protein>
    <submittedName>
        <fullName evidence="9">MFS transporter</fullName>
    </submittedName>
</protein>
<dbReference type="EMBL" id="BOSL01000002">
    <property type="protein sequence ID" value="GIP51856.1"/>
    <property type="molecule type" value="Genomic_DNA"/>
</dbReference>
<evidence type="ECO:0000256" key="7">
    <source>
        <dbReference type="SAM" id="Phobius"/>
    </source>
</evidence>
<dbReference type="RefSeq" id="WP_213653915.1">
    <property type="nucleotide sequence ID" value="NZ_BOSL01000002.1"/>
</dbReference>
<reference evidence="9 10" key="1">
    <citation type="submission" date="2021-03" db="EMBL/GenBank/DDBJ databases">
        <title>Antimicrobial resistance genes in bacteria isolated from Japanese honey, and their potential for conferring macrolide and lincosamide resistance in the American foulbrood pathogen Paenibacillus larvae.</title>
        <authorList>
            <person name="Okamoto M."/>
            <person name="Kumagai M."/>
            <person name="Kanamori H."/>
            <person name="Takamatsu D."/>
        </authorList>
    </citation>
    <scope>NUCLEOTIDE SEQUENCE [LARGE SCALE GENOMIC DNA]</scope>
    <source>
        <strain evidence="9 10">J42TS3</strain>
    </source>
</reference>
<feature type="transmembrane region" description="Helical" evidence="7">
    <location>
        <begin position="244"/>
        <end position="266"/>
    </location>
</feature>
<dbReference type="InterPro" id="IPR036259">
    <property type="entry name" value="MFS_trans_sf"/>
</dbReference>
<keyword evidence="2" id="KW-0813">Transport</keyword>
<dbReference type="PANTHER" id="PTHR23517:SF3">
    <property type="entry name" value="INTEGRAL MEMBRANE TRANSPORT PROTEIN"/>
    <property type="match status" value="1"/>
</dbReference>